<sequence length="661" mass="72318">MRFSTTSTFSLAAAVSAALACDSCYGPSSAVVHERNVRRMQPEASNATSGPKGPLEWGQLNFLHTTDTHGWLEGHLKEENYGADWGDFVSFSRHMQHMAGDLGVDLLLVDTGDLHDGNGLSDAALPNGLLSNPIFEQIEYDLLTIGNHELYLTDIAYETYQNFSKVWGDKYVTSNVQIYNPATSQFEYIGSKYRYFTTPHGLRIMTFGVLFDFTGNSNVSKVIKAADLVKQQWFLDAVNFCEPVDLFLLIGHNPIHGSGSTFGLIHDTIRNLRPNTPIQAFGGHTHIRDFTVYDDKSTGLESGRYCETLGWLSMSGINSSTFNGNVKPRGVANPTRKATNTSTSGLVYSRRYLDWNRLTFEYHATNSQDSTFDYHSGLRVSGDITDVRKKLNLTSLYGCAPATYCQSCQPFESSGNIFSLVSTALGATVINASRSSIPRYIILNTGSIRFDLVKGPFTYDDSFIVSPFTDAFQYIANVPYNMAHKVLASLNGATLPDKRNSAGSTWGSMPLVVERDSCVDPTVGLISETTGELKTRGISRRQTIGPGYTTTDAFGTDGDDTIHSKIASYSQPNYVQGNASFPVDGTTPATVDVIFLDYFASTVITVLNAMGASYTTADLSYYLDPSSTTQSYLPEYAKSNWQANVPNCPVGQGVGFGSKAK</sequence>
<dbReference type="PANTHER" id="PTHR11575">
    <property type="entry name" value="5'-NUCLEOTIDASE-RELATED"/>
    <property type="match status" value="1"/>
</dbReference>
<dbReference type="PIRSF" id="PIRSF017316">
    <property type="entry name" value="Pesterase_C1039"/>
    <property type="match status" value="1"/>
</dbReference>
<dbReference type="PANTHER" id="PTHR11575:SF22">
    <property type="entry name" value="ADL392WP"/>
    <property type="match status" value="1"/>
</dbReference>
<dbReference type="SUPFAM" id="SSF56300">
    <property type="entry name" value="Metallo-dependent phosphatases"/>
    <property type="match status" value="1"/>
</dbReference>
<evidence type="ECO:0000259" key="2">
    <source>
        <dbReference type="Pfam" id="PF00149"/>
    </source>
</evidence>
<dbReference type="GO" id="GO:0005576">
    <property type="term" value="C:extracellular region"/>
    <property type="evidence" value="ECO:0007669"/>
    <property type="project" value="UniProtKB-ARBA"/>
</dbReference>
<dbReference type="CDD" id="cd07407">
    <property type="entry name" value="MPP_YHR202W_N"/>
    <property type="match status" value="1"/>
</dbReference>
<dbReference type="InterPro" id="IPR004843">
    <property type="entry name" value="Calcineurin-like_PHP"/>
</dbReference>
<evidence type="ECO:0000256" key="1">
    <source>
        <dbReference type="SAM" id="SignalP"/>
    </source>
</evidence>
<dbReference type="Gene3D" id="3.60.21.10">
    <property type="match status" value="1"/>
</dbReference>
<evidence type="ECO:0000313" key="4">
    <source>
        <dbReference type="EMBL" id="TVY88150.1"/>
    </source>
</evidence>
<dbReference type="PROSITE" id="PS51257">
    <property type="entry name" value="PROKAR_LIPOPROTEIN"/>
    <property type="match status" value="1"/>
</dbReference>
<dbReference type="InterPro" id="IPR036907">
    <property type="entry name" value="5'-Nucleotdase_C_sf"/>
</dbReference>
<dbReference type="Gene3D" id="3.90.780.10">
    <property type="entry name" value="5'-Nucleotidase, C-terminal domain"/>
    <property type="match status" value="2"/>
</dbReference>
<dbReference type="Pfam" id="PF21953">
    <property type="entry name" value="NadN_nucleosid_C"/>
    <property type="match status" value="1"/>
</dbReference>
<dbReference type="InterPro" id="IPR006179">
    <property type="entry name" value="5_nucleotidase/apyrase"/>
</dbReference>
<dbReference type="InterPro" id="IPR029052">
    <property type="entry name" value="Metallo-depent_PP-like"/>
</dbReference>
<reference evidence="4 5" key="1">
    <citation type="submission" date="2018-05" db="EMBL/GenBank/DDBJ databases">
        <title>Genome sequencing and assembly of the regulated plant pathogen Lachnellula willkommii and related sister species for the development of diagnostic species identification markers.</title>
        <authorList>
            <person name="Giroux E."/>
            <person name="Bilodeau G."/>
        </authorList>
    </citation>
    <scope>NUCLEOTIDE SEQUENCE [LARGE SCALE GENOMIC DNA]</scope>
    <source>
        <strain evidence="4 5">CBS 172.35</strain>
    </source>
</reference>
<dbReference type="GO" id="GO:0009166">
    <property type="term" value="P:nucleotide catabolic process"/>
    <property type="evidence" value="ECO:0007669"/>
    <property type="project" value="InterPro"/>
</dbReference>
<evidence type="ECO:0000313" key="5">
    <source>
        <dbReference type="Proteomes" id="UP000315522"/>
    </source>
</evidence>
<dbReference type="InterPro" id="IPR053828">
    <property type="entry name" value="Nucleosidase_C"/>
</dbReference>
<dbReference type="GO" id="GO:0005829">
    <property type="term" value="C:cytosol"/>
    <property type="evidence" value="ECO:0007669"/>
    <property type="project" value="TreeGrafter"/>
</dbReference>
<dbReference type="EMBL" id="QGML01001904">
    <property type="protein sequence ID" value="TVY88150.1"/>
    <property type="molecule type" value="Genomic_DNA"/>
</dbReference>
<dbReference type="InterPro" id="IPR014485">
    <property type="entry name" value="Pesterase_C1039"/>
</dbReference>
<dbReference type="InterPro" id="IPR041823">
    <property type="entry name" value="YHR202W_N"/>
</dbReference>
<keyword evidence="1" id="KW-0732">Signal</keyword>
<protein>
    <submittedName>
        <fullName evidence="4">Secreted protein</fullName>
    </submittedName>
</protein>
<feature type="domain" description="Calcineurin-like phosphoesterase" evidence="2">
    <location>
        <begin position="61"/>
        <end position="287"/>
    </location>
</feature>
<evidence type="ECO:0000259" key="3">
    <source>
        <dbReference type="Pfam" id="PF21953"/>
    </source>
</evidence>
<keyword evidence="5" id="KW-1185">Reference proteome</keyword>
<proteinExistence type="predicted"/>
<dbReference type="Pfam" id="PF00149">
    <property type="entry name" value="Metallophos"/>
    <property type="match status" value="1"/>
</dbReference>
<comment type="caution">
    <text evidence="4">The sequence shown here is derived from an EMBL/GenBank/DDBJ whole genome shotgun (WGS) entry which is preliminary data.</text>
</comment>
<name>A0A559M5B8_9HELO</name>
<feature type="domain" description="Putative 5'-nucleotidase C-terminal" evidence="3">
    <location>
        <begin position="403"/>
        <end position="604"/>
    </location>
</feature>
<gene>
    <name evidence="4" type="ORF">LAWI1_G006695</name>
</gene>
<dbReference type="Proteomes" id="UP000315522">
    <property type="component" value="Unassembled WGS sequence"/>
</dbReference>
<dbReference type="SUPFAM" id="SSF55816">
    <property type="entry name" value="5'-nucleotidase (syn. UDP-sugar hydrolase), C-terminal domain"/>
    <property type="match status" value="1"/>
</dbReference>
<dbReference type="AlphaFoldDB" id="A0A559M5B8"/>
<dbReference type="GO" id="GO:0016787">
    <property type="term" value="F:hydrolase activity"/>
    <property type="evidence" value="ECO:0007669"/>
    <property type="project" value="InterPro"/>
</dbReference>
<organism evidence="4 5">
    <name type="scientific">Lachnellula willkommii</name>
    <dbReference type="NCBI Taxonomy" id="215461"/>
    <lineage>
        <taxon>Eukaryota</taxon>
        <taxon>Fungi</taxon>
        <taxon>Dikarya</taxon>
        <taxon>Ascomycota</taxon>
        <taxon>Pezizomycotina</taxon>
        <taxon>Leotiomycetes</taxon>
        <taxon>Helotiales</taxon>
        <taxon>Lachnaceae</taxon>
        <taxon>Lachnellula</taxon>
    </lineage>
</organism>
<feature type="signal peptide" evidence="1">
    <location>
        <begin position="1"/>
        <end position="20"/>
    </location>
</feature>
<dbReference type="FunFam" id="3.60.21.10:FF:000043">
    <property type="entry name" value="Ser/Thr protein phosphatase family"/>
    <property type="match status" value="1"/>
</dbReference>
<feature type="chain" id="PRO_5021984093" evidence="1">
    <location>
        <begin position="21"/>
        <end position="661"/>
    </location>
</feature>
<accession>A0A559M5B8</accession>